<keyword evidence="3" id="KW-1133">Transmembrane helix</keyword>
<feature type="region of interest" description="Disordered" evidence="5">
    <location>
        <begin position="348"/>
        <end position="444"/>
    </location>
</feature>
<evidence type="ECO:0000259" key="6">
    <source>
        <dbReference type="PROSITE" id="PS50053"/>
    </source>
</evidence>
<dbReference type="Proteomes" id="UP000078512">
    <property type="component" value="Unassembled WGS sequence"/>
</dbReference>
<dbReference type="InterPro" id="IPR039751">
    <property type="entry name" value="HERPUD1/2"/>
</dbReference>
<dbReference type="PROSITE" id="PS50053">
    <property type="entry name" value="UBIQUITIN_2"/>
    <property type="match status" value="1"/>
</dbReference>
<dbReference type="OrthoDB" id="21589at2759"/>
<evidence type="ECO:0000313" key="8">
    <source>
        <dbReference type="Proteomes" id="UP000078512"/>
    </source>
</evidence>
<accession>A0A197JKR1</accession>
<name>A0A197JKR1_9FUNG</name>
<dbReference type="STRING" id="1314771.A0A197JKR1"/>
<dbReference type="GO" id="GO:0030968">
    <property type="term" value="P:endoplasmic reticulum unfolded protein response"/>
    <property type="evidence" value="ECO:0007669"/>
    <property type="project" value="TreeGrafter"/>
</dbReference>
<gene>
    <name evidence="7" type="ORF">K457DRAFT_23519</name>
</gene>
<evidence type="ECO:0000256" key="1">
    <source>
        <dbReference type="ARBA" id="ARBA00004370"/>
    </source>
</evidence>
<dbReference type="PANTHER" id="PTHR12943:SF27">
    <property type="entry name" value="HOMOCYSTEINE-INDUCED ENDOPLASMIC RETICULUM PROTEIN, ISOFORM A"/>
    <property type="match status" value="1"/>
</dbReference>
<dbReference type="AlphaFoldDB" id="A0A197JKR1"/>
<evidence type="ECO:0000256" key="2">
    <source>
        <dbReference type="ARBA" id="ARBA00022692"/>
    </source>
</evidence>
<evidence type="ECO:0000256" key="5">
    <source>
        <dbReference type="SAM" id="MobiDB-lite"/>
    </source>
</evidence>
<keyword evidence="4" id="KW-0472">Membrane</keyword>
<feature type="region of interest" description="Disordered" evidence="5">
    <location>
        <begin position="153"/>
        <end position="179"/>
    </location>
</feature>
<proteinExistence type="predicted"/>
<dbReference type="GO" id="GO:0016020">
    <property type="term" value="C:membrane"/>
    <property type="evidence" value="ECO:0007669"/>
    <property type="project" value="UniProtKB-SubCell"/>
</dbReference>
<keyword evidence="8" id="KW-1185">Reference proteome</keyword>
<dbReference type="Pfam" id="PF00240">
    <property type="entry name" value="ubiquitin"/>
    <property type="match status" value="1"/>
</dbReference>
<feature type="domain" description="Ubiquitin-like" evidence="6">
    <location>
        <begin position="5"/>
        <end position="64"/>
    </location>
</feature>
<dbReference type="Gene3D" id="3.10.20.90">
    <property type="entry name" value="Phosphatidylinositol 3-kinase Catalytic Subunit, Chain A, domain 1"/>
    <property type="match status" value="1"/>
</dbReference>
<dbReference type="InterPro" id="IPR029071">
    <property type="entry name" value="Ubiquitin-like_domsf"/>
</dbReference>
<evidence type="ECO:0000313" key="7">
    <source>
        <dbReference type="EMBL" id="OAQ24944.1"/>
    </source>
</evidence>
<evidence type="ECO:0000256" key="4">
    <source>
        <dbReference type="ARBA" id="ARBA00023136"/>
    </source>
</evidence>
<organism evidence="7 8">
    <name type="scientific">Linnemannia elongata AG-77</name>
    <dbReference type="NCBI Taxonomy" id="1314771"/>
    <lineage>
        <taxon>Eukaryota</taxon>
        <taxon>Fungi</taxon>
        <taxon>Fungi incertae sedis</taxon>
        <taxon>Mucoromycota</taxon>
        <taxon>Mortierellomycotina</taxon>
        <taxon>Mortierellomycetes</taxon>
        <taxon>Mortierellales</taxon>
        <taxon>Mortierellaceae</taxon>
        <taxon>Linnemannia</taxon>
    </lineage>
</organism>
<sequence length="483" mass="51362">MDSQLSVVISSPTHTPHKFTLELSRQCTILELKEIIVTRLDTKLTIADQRLIFGGRILDDKDSLDRVFEKVDCSSISPTIHLVVSHRHDPGQTQQQQSTLHTTTTPTSPAPLRFRGNSDSTPSTASTNTNTAATSGTDLNGFAFTPFTTATPTSAAATGAHDGRTETGASNSATNTTTAYSPFPFTTVAGGVPAMVSMAPQAMQYVLVNGMPYLVPAVYLPMLHYQQMQQTYGQFQFLSDGTPYLPSLQNINNINSTINNPIVDQARAGAAIAAETPQQNAQEIAARDQRRAASLWLLMKLAFGIYLFGQNGSIERIVLLHIAALVIFLHQTGRLRIVRRIVQHPPADDAAANPVPGAAATPQPTQTTTSTSTTTTTTISTSTSGSADSSESTANGSSSSGTNTQHATTSTSESSTTQQQQQQRDTQAQETVAATTEADQPRVSPWRSLEHALLTFVTSLVPAPQPDIDPAVAAAAAAGDRGM</sequence>
<dbReference type="InterPro" id="IPR000626">
    <property type="entry name" value="Ubiquitin-like_dom"/>
</dbReference>
<comment type="subcellular location">
    <subcellularLocation>
        <location evidence="1">Membrane</location>
    </subcellularLocation>
</comment>
<dbReference type="SUPFAM" id="SSF54236">
    <property type="entry name" value="Ubiquitin-like"/>
    <property type="match status" value="1"/>
</dbReference>
<reference evidence="7 8" key="1">
    <citation type="submission" date="2016-05" db="EMBL/GenBank/DDBJ databases">
        <title>Genome sequencing reveals origins of a unique bacterial endosymbiosis in the earliest lineages of terrestrial Fungi.</title>
        <authorList>
            <consortium name="DOE Joint Genome Institute"/>
            <person name="Uehling J."/>
            <person name="Gryganskyi A."/>
            <person name="Hameed K."/>
            <person name="Tschaplinski T."/>
            <person name="Misztal P."/>
            <person name="Wu S."/>
            <person name="Desiro A."/>
            <person name="Vande Pol N."/>
            <person name="Du Z.-Y."/>
            <person name="Zienkiewicz A."/>
            <person name="Zienkiewicz K."/>
            <person name="Morin E."/>
            <person name="Tisserant E."/>
            <person name="Splivallo R."/>
            <person name="Hainaut M."/>
            <person name="Henrissat B."/>
            <person name="Ohm R."/>
            <person name="Kuo A."/>
            <person name="Yan J."/>
            <person name="Lipzen A."/>
            <person name="Nolan M."/>
            <person name="Labutti K."/>
            <person name="Barry K."/>
            <person name="Goldstein A."/>
            <person name="Labbe J."/>
            <person name="Schadt C."/>
            <person name="Tuskan G."/>
            <person name="Grigoriev I."/>
            <person name="Martin F."/>
            <person name="Vilgalys R."/>
            <person name="Bonito G."/>
        </authorList>
    </citation>
    <scope>NUCLEOTIDE SEQUENCE [LARGE SCALE GENOMIC DNA]</scope>
    <source>
        <strain evidence="7 8">AG-77</strain>
    </source>
</reference>
<dbReference type="PANTHER" id="PTHR12943">
    <property type="entry name" value="HOMOCYSTEINE-RESPONSIVE ENDOPLASMIC RETICULUM-RESIDENT UNIQUITIN-LIKE DOMAIN HERPUD PROTEIN FAMILY MEMBER"/>
    <property type="match status" value="1"/>
</dbReference>
<protein>
    <recommendedName>
        <fullName evidence="6">Ubiquitin-like domain-containing protein</fullName>
    </recommendedName>
</protein>
<evidence type="ECO:0000256" key="3">
    <source>
        <dbReference type="ARBA" id="ARBA00022989"/>
    </source>
</evidence>
<feature type="compositionally biased region" description="Low complexity" evidence="5">
    <location>
        <begin position="117"/>
        <end position="137"/>
    </location>
</feature>
<feature type="region of interest" description="Disordered" evidence="5">
    <location>
        <begin position="88"/>
        <end position="137"/>
    </location>
</feature>
<keyword evidence="2" id="KW-0812">Transmembrane</keyword>
<dbReference type="EMBL" id="KV442085">
    <property type="protein sequence ID" value="OAQ24944.1"/>
    <property type="molecule type" value="Genomic_DNA"/>
</dbReference>
<feature type="compositionally biased region" description="Low complexity" evidence="5">
    <location>
        <begin position="92"/>
        <end position="107"/>
    </location>
</feature>
<feature type="compositionally biased region" description="Low complexity" evidence="5">
    <location>
        <begin position="348"/>
        <end position="438"/>
    </location>
</feature>